<organism evidence="1 2">
    <name type="scientific">Duganella dendranthematis</name>
    <dbReference type="NCBI Taxonomy" id="2728021"/>
    <lineage>
        <taxon>Bacteria</taxon>
        <taxon>Pseudomonadati</taxon>
        <taxon>Pseudomonadota</taxon>
        <taxon>Betaproteobacteria</taxon>
        <taxon>Burkholderiales</taxon>
        <taxon>Oxalobacteraceae</taxon>
        <taxon>Telluria group</taxon>
        <taxon>Duganella</taxon>
    </lineage>
</organism>
<accession>A0ABX6M6H6</accession>
<sequence length="174" mass="19483">MSKHLTPAIATIFANLGFTSVDPATVMTDFGCEDPFPEDDTPAIFFHAGIDAYAAYAPEIVDGMYDGQLQELGAIAVVDFDSAHEFMLYPDVPLEVIEVKDLADFVAQRAFNPAYFDLRIAKRCVAQTKQELSDLEGDERPTREQFRKARRVWKEAVKHLRNLVVPAYQPVATI</sequence>
<gene>
    <name evidence="1" type="ORF">HH213_07205</name>
</gene>
<dbReference type="EMBL" id="CP051684">
    <property type="protein sequence ID" value="QJD89904.1"/>
    <property type="molecule type" value="Genomic_DNA"/>
</dbReference>
<evidence type="ECO:0000313" key="2">
    <source>
        <dbReference type="Proteomes" id="UP000503117"/>
    </source>
</evidence>
<dbReference type="RefSeq" id="WP_169111742.1">
    <property type="nucleotide sequence ID" value="NZ_CP051684.1"/>
</dbReference>
<reference evidence="1 2" key="1">
    <citation type="submission" date="2020-04" db="EMBL/GenBank/DDBJ databases">
        <title>Genome sequencing of novel species.</title>
        <authorList>
            <person name="Heo J."/>
            <person name="Kim S.-J."/>
            <person name="Kim J.-S."/>
            <person name="Hong S.-B."/>
            <person name="Kwon S.-W."/>
        </authorList>
    </citation>
    <scope>NUCLEOTIDE SEQUENCE [LARGE SCALE GENOMIC DNA]</scope>
    <source>
        <strain evidence="1 2">AF9R3</strain>
    </source>
</reference>
<proteinExistence type="predicted"/>
<name>A0ABX6M6H6_9BURK</name>
<protein>
    <submittedName>
        <fullName evidence="1">Uncharacterized protein</fullName>
    </submittedName>
</protein>
<keyword evidence="2" id="KW-1185">Reference proteome</keyword>
<evidence type="ECO:0000313" key="1">
    <source>
        <dbReference type="EMBL" id="QJD89904.1"/>
    </source>
</evidence>
<dbReference type="Proteomes" id="UP000503117">
    <property type="component" value="Chromosome"/>
</dbReference>